<sequence length="168" mass="18822">MSKPAPGAEPELDPAKLAADPEKIKILMRRDPKFITRLISELDKSMHKVLREKAKRKQEIEDAEKEIEKIDEEIKTHITPNVARLESAIASKSALREHLKQQCDSEFNKVKNLEAEARALIQKSRHTAGKLMRNTAQQRLEEARGFNTSQPTTALLAASGKKPAKPPG</sequence>
<evidence type="ECO:0000256" key="2">
    <source>
        <dbReference type="SAM" id="MobiDB-lite"/>
    </source>
</evidence>
<dbReference type="EMBL" id="JAEHOE010000034">
    <property type="protein sequence ID" value="KAG2493954.1"/>
    <property type="molecule type" value="Genomic_DNA"/>
</dbReference>
<dbReference type="AlphaFoldDB" id="A0A835YAG6"/>
<keyword evidence="4" id="KW-1185">Reference proteome</keyword>
<evidence type="ECO:0000313" key="4">
    <source>
        <dbReference type="Proteomes" id="UP000612055"/>
    </source>
</evidence>
<reference evidence="3" key="1">
    <citation type="journal article" date="2020" name="bioRxiv">
        <title>Comparative genomics of Chlamydomonas.</title>
        <authorList>
            <person name="Craig R.J."/>
            <person name="Hasan A.R."/>
            <person name="Ness R.W."/>
            <person name="Keightley P.D."/>
        </authorList>
    </citation>
    <scope>NUCLEOTIDE SEQUENCE</scope>
    <source>
        <strain evidence="3">CCAP 11/70</strain>
    </source>
</reference>
<name>A0A835YAG6_9CHLO</name>
<gene>
    <name evidence="3" type="ORF">HYH03_007884</name>
</gene>
<feature type="region of interest" description="Disordered" evidence="2">
    <location>
        <begin position="143"/>
        <end position="168"/>
    </location>
</feature>
<dbReference type="Proteomes" id="UP000612055">
    <property type="component" value="Unassembled WGS sequence"/>
</dbReference>
<proteinExistence type="predicted"/>
<comment type="caution">
    <text evidence="3">The sequence shown here is derived from an EMBL/GenBank/DDBJ whole genome shotgun (WGS) entry which is preliminary data.</text>
</comment>
<keyword evidence="1" id="KW-0175">Coiled coil</keyword>
<accession>A0A835YAG6</accession>
<protein>
    <submittedName>
        <fullName evidence="3">Uncharacterized protein</fullName>
    </submittedName>
</protein>
<dbReference type="OrthoDB" id="538894at2759"/>
<evidence type="ECO:0000256" key="1">
    <source>
        <dbReference type="SAM" id="Coils"/>
    </source>
</evidence>
<organism evidence="3 4">
    <name type="scientific">Edaphochlamys debaryana</name>
    <dbReference type="NCBI Taxonomy" id="47281"/>
    <lineage>
        <taxon>Eukaryota</taxon>
        <taxon>Viridiplantae</taxon>
        <taxon>Chlorophyta</taxon>
        <taxon>core chlorophytes</taxon>
        <taxon>Chlorophyceae</taxon>
        <taxon>CS clade</taxon>
        <taxon>Chlamydomonadales</taxon>
        <taxon>Chlamydomonadales incertae sedis</taxon>
        <taxon>Edaphochlamys</taxon>
    </lineage>
</organism>
<feature type="coiled-coil region" evidence="1">
    <location>
        <begin position="46"/>
        <end position="123"/>
    </location>
</feature>
<evidence type="ECO:0000313" key="3">
    <source>
        <dbReference type="EMBL" id="KAG2493954.1"/>
    </source>
</evidence>